<dbReference type="PROSITE" id="PS52004">
    <property type="entry name" value="KS3_2"/>
    <property type="match status" value="1"/>
</dbReference>
<dbReference type="Pfam" id="PF00109">
    <property type="entry name" value="ketoacyl-synt"/>
    <property type="match status" value="1"/>
</dbReference>
<reference evidence="3" key="2">
    <citation type="journal article" date="2021" name="Genome Biol. Evol.">
        <title>Developing a high-quality reference genome for a parasitic bivalve with doubly uniparental inheritance (Bivalvia: Unionida).</title>
        <authorList>
            <person name="Smith C.H."/>
        </authorList>
    </citation>
    <scope>NUCLEOTIDE SEQUENCE</scope>
    <source>
        <strain evidence="3">CHS0354</strain>
        <tissue evidence="3">Mantle</tissue>
    </source>
</reference>
<dbReference type="GO" id="GO:0016746">
    <property type="term" value="F:acyltransferase activity"/>
    <property type="evidence" value="ECO:0007669"/>
    <property type="project" value="InterPro"/>
</dbReference>
<dbReference type="InterPro" id="IPR050444">
    <property type="entry name" value="Polyketide_Synthase"/>
</dbReference>
<dbReference type="InterPro" id="IPR014030">
    <property type="entry name" value="Ketoacyl_synth_N"/>
</dbReference>
<keyword evidence="1" id="KW-0808">Transferase</keyword>
<proteinExistence type="predicted"/>
<accession>A0AAE0T218</accession>
<name>A0AAE0T218_9BIVA</name>
<protein>
    <recommendedName>
        <fullName evidence="2">Ketosynthase family 3 (KS3) domain-containing protein</fullName>
    </recommendedName>
</protein>
<evidence type="ECO:0000259" key="2">
    <source>
        <dbReference type="PROSITE" id="PS52004"/>
    </source>
</evidence>
<dbReference type="SUPFAM" id="SSF53901">
    <property type="entry name" value="Thiolase-like"/>
    <property type="match status" value="1"/>
</dbReference>
<dbReference type="Gene3D" id="3.40.47.10">
    <property type="match status" value="1"/>
</dbReference>
<reference evidence="3" key="1">
    <citation type="journal article" date="2021" name="Genome Biol. Evol.">
        <title>A High-Quality Reference Genome for a Parasitic Bivalve with Doubly Uniparental Inheritance (Bivalvia: Unionida).</title>
        <authorList>
            <person name="Smith C.H."/>
        </authorList>
    </citation>
    <scope>NUCLEOTIDE SEQUENCE</scope>
    <source>
        <strain evidence="3">CHS0354</strain>
    </source>
</reference>
<dbReference type="InterPro" id="IPR020841">
    <property type="entry name" value="PKS_Beta-ketoAc_synthase_dom"/>
</dbReference>
<dbReference type="Proteomes" id="UP001195483">
    <property type="component" value="Unassembled WGS sequence"/>
</dbReference>
<evidence type="ECO:0000313" key="3">
    <source>
        <dbReference type="EMBL" id="KAK3601939.1"/>
    </source>
</evidence>
<dbReference type="EMBL" id="JAEAOA010002036">
    <property type="protein sequence ID" value="KAK3601939.1"/>
    <property type="molecule type" value="Genomic_DNA"/>
</dbReference>
<dbReference type="InterPro" id="IPR016039">
    <property type="entry name" value="Thiolase-like"/>
</dbReference>
<organism evidence="3 4">
    <name type="scientific">Potamilus streckersoni</name>
    <dbReference type="NCBI Taxonomy" id="2493646"/>
    <lineage>
        <taxon>Eukaryota</taxon>
        <taxon>Metazoa</taxon>
        <taxon>Spiralia</taxon>
        <taxon>Lophotrochozoa</taxon>
        <taxon>Mollusca</taxon>
        <taxon>Bivalvia</taxon>
        <taxon>Autobranchia</taxon>
        <taxon>Heteroconchia</taxon>
        <taxon>Palaeoheterodonta</taxon>
        <taxon>Unionida</taxon>
        <taxon>Unionoidea</taxon>
        <taxon>Unionidae</taxon>
        <taxon>Ambleminae</taxon>
        <taxon>Lampsilini</taxon>
        <taxon>Potamilus</taxon>
    </lineage>
</organism>
<dbReference type="PANTHER" id="PTHR45681">
    <property type="entry name" value="POLYKETIDE SYNTHASE 44-RELATED"/>
    <property type="match status" value="1"/>
</dbReference>
<reference evidence="3" key="3">
    <citation type="submission" date="2023-05" db="EMBL/GenBank/DDBJ databases">
        <authorList>
            <person name="Smith C.H."/>
        </authorList>
    </citation>
    <scope>NUCLEOTIDE SEQUENCE</scope>
    <source>
        <strain evidence="3">CHS0354</strain>
        <tissue evidence="3">Mantle</tissue>
    </source>
</reference>
<comment type="caution">
    <text evidence="3">The sequence shown here is derived from an EMBL/GenBank/DDBJ whole genome shotgun (WGS) entry which is preliminary data.</text>
</comment>
<gene>
    <name evidence="3" type="ORF">CHS0354_034574</name>
</gene>
<feature type="domain" description="Ketosynthase family 3 (KS3)" evidence="2">
    <location>
        <begin position="4"/>
        <end position="126"/>
    </location>
</feature>
<evidence type="ECO:0000256" key="1">
    <source>
        <dbReference type="ARBA" id="ARBA00022679"/>
    </source>
</evidence>
<keyword evidence="4" id="KW-1185">Reference proteome</keyword>
<evidence type="ECO:0000313" key="4">
    <source>
        <dbReference type="Proteomes" id="UP001195483"/>
    </source>
</evidence>
<dbReference type="AlphaFoldDB" id="A0AAE0T218"/>
<dbReference type="PANTHER" id="PTHR45681:SF8">
    <property type="entry name" value="CARRIER DOMAIN-CONTAINING PROTEIN"/>
    <property type="match status" value="1"/>
</dbReference>
<sequence>MDEEKAVAVIGIGCRFPGANDKDEYWRLLLNSENHIVEVKSHRSGFDNHFITDPIDPEIKQTYRAGLVERFSCWDNKVFGITEQEAEWIDPQQRFVLDCTHMAMEDAGLTRRDLDGTNTGVYIGRN</sequence>